<accession>A0A5B8W3N1</accession>
<dbReference type="KEGG" id="mgk:FSB76_21870"/>
<dbReference type="AlphaFoldDB" id="A0A5B8W3N1"/>
<organism evidence="1 2">
    <name type="scientific">Mucilaginibacter ginsenosidivorax</name>
    <dbReference type="NCBI Taxonomy" id="862126"/>
    <lineage>
        <taxon>Bacteria</taxon>
        <taxon>Pseudomonadati</taxon>
        <taxon>Bacteroidota</taxon>
        <taxon>Sphingobacteriia</taxon>
        <taxon>Sphingobacteriales</taxon>
        <taxon>Sphingobacteriaceae</taxon>
        <taxon>Mucilaginibacter</taxon>
    </lineage>
</organism>
<dbReference type="RefSeq" id="WP_147057124.1">
    <property type="nucleotide sequence ID" value="NZ_CP042437.1"/>
</dbReference>
<name>A0A5B8W3N1_9SPHI</name>
<dbReference type="EMBL" id="CP042437">
    <property type="protein sequence ID" value="QEC78464.1"/>
    <property type="molecule type" value="Genomic_DNA"/>
</dbReference>
<reference evidence="1 2" key="1">
    <citation type="journal article" date="2013" name="J. Microbiol.">
        <title>Mucilaginibacter ginsenosidivorax sp. nov., with ginsenoside converting activity isolated from sediment.</title>
        <authorList>
            <person name="Kim J.K."/>
            <person name="Choi T.E."/>
            <person name="Liu Q.M."/>
            <person name="Park H.Y."/>
            <person name="Yi T.H."/>
            <person name="Yoon M.H."/>
            <person name="Kim S.C."/>
            <person name="Im W.T."/>
        </authorList>
    </citation>
    <scope>NUCLEOTIDE SEQUENCE [LARGE SCALE GENOMIC DNA]</scope>
    <source>
        <strain evidence="1 2">KHI28</strain>
    </source>
</reference>
<keyword evidence="2" id="KW-1185">Reference proteome</keyword>
<proteinExistence type="predicted"/>
<gene>
    <name evidence="1" type="ORF">FSB76_21870</name>
</gene>
<evidence type="ECO:0000313" key="2">
    <source>
        <dbReference type="Proteomes" id="UP000321362"/>
    </source>
</evidence>
<sequence length="187" mass="22741">MYNQNEITKETLEQYLIKVTAGLIYTARDMAWNKISDNYLYILSPYNGTDKKNCFERYAVRKRINDVKEPQPLKTVMPELLDCYPDLYDIVLYLYRASKRLTVIEIEYRTKDDLDDNYRATVVNDPPMCHSYVVIPPYRTHDKKRKFDINWQNNTISNRLNIFWWRLKYRTNELIRRDGFRESIKWN</sequence>
<dbReference type="Proteomes" id="UP000321362">
    <property type="component" value="Chromosome"/>
</dbReference>
<protein>
    <submittedName>
        <fullName evidence="1">Uncharacterized protein</fullName>
    </submittedName>
</protein>
<dbReference type="OrthoDB" id="674560at2"/>
<evidence type="ECO:0000313" key="1">
    <source>
        <dbReference type="EMBL" id="QEC78464.1"/>
    </source>
</evidence>